<protein>
    <submittedName>
        <fullName evidence="1">Uncharacterized protein</fullName>
    </submittedName>
</protein>
<organism evidence="1 2">
    <name type="scientific">Collybiopsis luxurians FD-317 M1</name>
    <dbReference type="NCBI Taxonomy" id="944289"/>
    <lineage>
        <taxon>Eukaryota</taxon>
        <taxon>Fungi</taxon>
        <taxon>Dikarya</taxon>
        <taxon>Basidiomycota</taxon>
        <taxon>Agaricomycotina</taxon>
        <taxon>Agaricomycetes</taxon>
        <taxon>Agaricomycetidae</taxon>
        <taxon>Agaricales</taxon>
        <taxon>Marasmiineae</taxon>
        <taxon>Omphalotaceae</taxon>
        <taxon>Collybiopsis</taxon>
        <taxon>Collybiopsis luxurians</taxon>
    </lineage>
</organism>
<reference evidence="1 2" key="1">
    <citation type="submission" date="2014-04" db="EMBL/GenBank/DDBJ databases">
        <title>Evolutionary Origins and Diversification of the Mycorrhizal Mutualists.</title>
        <authorList>
            <consortium name="DOE Joint Genome Institute"/>
            <consortium name="Mycorrhizal Genomics Consortium"/>
            <person name="Kohler A."/>
            <person name="Kuo A."/>
            <person name="Nagy L.G."/>
            <person name="Floudas D."/>
            <person name="Copeland A."/>
            <person name="Barry K.W."/>
            <person name="Cichocki N."/>
            <person name="Veneault-Fourrey C."/>
            <person name="LaButti K."/>
            <person name="Lindquist E.A."/>
            <person name="Lipzen A."/>
            <person name="Lundell T."/>
            <person name="Morin E."/>
            <person name="Murat C."/>
            <person name="Riley R."/>
            <person name="Ohm R."/>
            <person name="Sun H."/>
            <person name="Tunlid A."/>
            <person name="Henrissat B."/>
            <person name="Grigoriev I.V."/>
            <person name="Hibbett D.S."/>
            <person name="Martin F."/>
        </authorList>
    </citation>
    <scope>NUCLEOTIDE SEQUENCE [LARGE SCALE GENOMIC DNA]</scope>
    <source>
        <strain evidence="1 2">FD-317 M1</strain>
    </source>
</reference>
<dbReference type="HOGENOM" id="CLU_1299847_0_0_1"/>
<keyword evidence="2" id="KW-1185">Reference proteome</keyword>
<evidence type="ECO:0000313" key="1">
    <source>
        <dbReference type="EMBL" id="KIK63487.1"/>
    </source>
</evidence>
<name>A0A0D0CV52_9AGAR</name>
<evidence type="ECO:0000313" key="2">
    <source>
        <dbReference type="Proteomes" id="UP000053593"/>
    </source>
</evidence>
<accession>A0A0D0CV52</accession>
<dbReference type="Proteomes" id="UP000053593">
    <property type="component" value="Unassembled WGS sequence"/>
</dbReference>
<sequence>MSNEKVTLQRRGPQVFMFRSIFGIYVYRGMSEYEHCAVHELVAPCQRFANAIPTRYWMGRKTIPLELMVIDEVRLLDSKTQISIVPSFSSIMILSIPYNPHTTQQVLTRKIYIDSASLRHTPDPKQSLTAKYEIHPLGTGFSITYVRSLSGFRIHPSYTEMSCASPPLPPLPPRPPRPVHQDSFIDPICDSISIHDYCSLEATVVPLAYRKY</sequence>
<dbReference type="EMBL" id="KN834764">
    <property type="protein sequence ID" value="KIK63487.1"/>
    <property type="molecule type" value="Genomic_DNA"/>
</dbReference>
<dbReference type="AlphaFoldDB" id="A0A0D0CV52"/>
<proteinExistence type="predicted"/>
<gene>
    <name evidence="1" type="ORF">GYMLUDRAFT_72135</name>
</gene>